<evidence type="ECO:0000259" key="11">
    <source>
        <dbReference type="PROSITE" id="PS51855"/>
    </source>
</evidence>
<dbReference type="PIRSF" id="PIRSF000414">
    <property type="entry name" value="AICARFT_IMPCHas"/>
    <property type="match status" value="1"/>
</dbReference>
<dbReference type="InterPro" id="IPR036914">
    <property type="entry name" value="MGS-like_dom_sf"/>
</dbReference>
<dbReference type="NCBIfam" id="NF002049">
    <property type="entry name" value="PRK00881.1"/>
    <property type="match status" value="1"/>
</dbReference>
<comment type="similarity">
    <text evidence="3 10">Belongs to the PurH family.</text>
</comment>
<proteinExistence type="inferred from homology"/>
<dbReference type="SUPFAM" id="SSF53927">
    <property type="entry name" value="Cytidine deaminase-like"/>
    <property type="match status" value="1"/>
</dbReference>
<dbReference type="NCBIfam" id="TIGR00355">
    <property type="entry name" value="purH"/>
    <property type="match status" value="1"/>
</dbReference>
<dbReference type="EMBL" id="FRAF01000011">
    <property type="protein sequence ID" value="SHK25147.1"/>
    <property type="molecule type" value="Genomic_DNA"/>
</dbReference>
<dbReference type="AlphaFoldDB" id="A0A1M6QYK2"/>
<keyword evidence="7 10" id="KW-0511">Multifunctional enzyme</keyword>
<accession>A0A1M6QYK2</accession>
<dbReference type="Proteomes" id="UP000184016">
    <property type="component" value="Unassembled WGS sequence"/>
</dbReference>
<dbReference type="InterPro" id="IPR011607">
    <property type="entry name" value="MGS-like_dom"/>
</dbReference>
<dbReference type="SUPFAM" id="SSF52335">
    <property type="entry name" value="Methylglyoxal synthase-like"/>
    <property type="match status" value="1"/>
</dbReference>
<keyword evidence="13" id="KW-1185">Reference proteome</keyword>
<dbReference type="RefSeq" id="WP_072873965.1">
    <property type="nucleotide sequence ID" value="NZ_FRAF01000011.1"/>
</dbReference>
<feature type="domain" description="MGS-like" evidence="11">
    <location>
        <begin position="1"/>
        <end position="145"/>
    </location>
</feature>
<dbReference type="FunFam" id="3.40.140.20:FF:000002">
    <property type="entry name" value="Bifunctional purine biosynthesis protein PurH"/>
    <property type="match status" value="1"/>
</dbReference>
<protein>
    <recommendedName>
        <fullName evidence="10">Bifunctional purine biosynthesis protein PurH</fullName>
    </recommendedName>
    <domain>
        <recommendedName>
            <fullName evidence="10">Phosphoribosylaminoimidazolecarboxamide formyltransferase</fullName>
            <ecNumber evidence="10">2.1.2.3</ecNumber>
        </recommendedName>
        <alternativeName>
            <fullName evidence="10">AICAR transformylase</fullName>
        </alternativeName>
    </domain>
    <domain>
        <recommendedName>
            <fullName evidence="10">IMP cyclohydrolase</fullName>
            <ecNumber evidence="10">3.5.4.10</ecNumber>
        </recommendedName>
        <alternativeName>
            <fullName evidence="10">ATIC</fullName>
        </alternativeName>
        <alternativeName>
            <fullName evidence="10">IMP synthase</fullName>
        </alternativeName>
        <alternativeName>
            <fullName evidence="10">Inosinicase</fullName>
        </alternativeName>
    </domain>
</protein>
<dbReference type="PROSITE" id="PS51855">
    <property type="entry name" value="MGS"/>
    <property type="match status" value="1"/>
</dbReference>
<comment type="pathway">
    <text evidence="2 10">Purine metabolism; IMP biosynthesis via de novo pathway; 5-formamido-1-(5-phospho-D-ribosyl)imidazole-4-carboxamide from 5-amino-1-(5-phospho-D-ribosyl)imidazole-4-carboxamide (10-formyl THF route): step 1/1.</text>
</comment>
<dbReference type="PANTHER" id="PTHR11692">
    <property type="entry name" value="BIFUNCTIONAL PURINE BIOSYNTHESIS PROTEIN PURH"/>
    <property type="match status" value="1"/>
</dbReference>
<evidence type="ECO:0000256" key="9">
    <source>
        <dbReference type="ARBA" id="ARBA00050687"/>
    </source>
</evidence>
<dbReference type="FunFam" id="3.40.50.1380:FF:000001">
    <property type="entry name" value="Bifunctional purine biosynthesis protein PurH"/>
    <property type="match status" value="1"/>
</dbReference>
<reference evidence="13" key="1">
    <citation type="submission" date="2016-11" db="EMBL/GenBank/DDBJ databases">
        <authorList>
            <person name="Varghese N."/>
            <person name="Submissions S."/>
        </authorList>
    </citation>
    <scope>NUCLEOTIDE SEQUENCE [LARGE SCALE GENOMIC DNA]</scope>
    <source>
        <strain evidence="13">USBA-503</strain>
    </source>
</reference>
<dbReference type="Pfam" id="PF02142">
    <property type="entry name" value="MGS"/>
    <property type="match status" value="1"/>
</dbReference>
<dbReference type="Pfam" id="PF01808">
    <property type="entry name" value="AICARFT_IMPCHas"/>
    <property type="match status" value="1"/>
</dbReference>
<evidence type="ECO:0000256" key="5">
    <source>
        <dbReference type="ARBA" id="ARBA00022755"/>
    </source>
</evidence>
<evidence type="ECO:0000256" key="8">
    <source>
        <dbReference type="ARBA" id="ARBA00050488"/>
    </source>
</evidence>
<comment type="catalytic activity">
    <reaction evidence="8 10">
        <text>(6R)-10-formyltetrahydrofolate + 5-amino-1-(5-phospho-beta-D-ribosyl)imidazole-4-carboxamide = 5-formamido-1-(5-phospho-D-ribosyl)imidazole-4-carboxamide + (6S)-5,6,7,8-tetrahydrofolate</text>
        <dbReference type="Rhea" id="RHEA:22192"/>
        <dbReference type="ChEBI" id="CHEBI:57453"/>
        <dbReference type="ChEBI" id="CHEBI:58467"/>
        <dbReference type="ChEBI" id="CHEBI:58475"/>
        <dbReference type="ChEBI" id="CHEBI:195366"/>
        <dbReference type="EC" id="2.1.2.3"/>
    </reaction>
</comment>
<evidence type="ECO:0000256" key="1">
    <source>
        <dbReference type="ARBA" id="ARBA00004844"/>
    </source>
</evidence>
<evidence type="ECO:0000256" key="10">
    <source>
        <dbReference type="HAMAP-Rule" id="MF_00139"/>
    </source>
</evidence>
<dbReference type="HAMAP" id="MF_00139">
    <property type="entry name" value="PurH"/>
    <property type="match status" value="1"/>
</dbReference>
<dbReference type="CDD" id="cd01421">
    <property type="entry name" value="IMPCH"/>
    <property type="match status" value="1"/>
</dbReference>
<comment type="catalytic activity">
    <reaction evidence="9 10">
        <text>IMP + H2O = 5-formamido-1-(5-phospho-D-ribosyl)imidazole-4-carboxamide</text>
        <dbReference type="Rhea" id="RHEA:18445"/>
        <dbReference type="ChEBI" id="CHEBI:15377"/>
        <dbReference type="ChEBI" id="CHEBI:58053"/>
        <dbReference type="ChEBI" id="CHEBI:58467"/>
        <dbReference type="EC" id="3.5.4.10"/>
    </reaction>
</comment>
<dbReference type="InterPro" id="IPR024051">
    <property type="entry name" value="AICAR_Tfase_dup_dom_sf"/>
</dbReference>
<dbReference type="InterPro" id="IPR016193">
    <property type="entry name" value="Cytidine_deaminase-like"/>
</dbReference>
<evidence type="ECO:0000256" key="2">
    <source>
        <dbReference type="ARBA" id="ARBA00004954"/>
    </source>
</evidence>
<dbReference type="GO" id="GO:0004643">
    <property type="term" value="F:phosphoribosylaminoimidazolecarboxamide formyltransferase activity"/>
    <property type="evidence" value="ECO:0007669"/>
    <property type="project" value="UniProtKB-UniRule"/>
</dbReference>
<comment type="domain">
    <text evidence="10">The IMP cyclohydrolase activity resides in the N-terminal region.</text>
</comment>
<dbReference type="GO" id="GO:0003937">
    <property type="term" value="F:IMP cyclohydrolase activity"/>
    <property type="evidence" value="ECO:0007669"/>
    <property type="project" value="UniProtKB-UniRule"/>
</dbReference>
<dbReference type="GO" id="GO:0005829">
    <property type="term" value="C:cytosol"/>
    <property type="evidence" value="ECO:0007669"/>
    <property type="project" value="TreeGrafter"/>
</dbReference>
<sequence>MARYALVSVFDKTGVVELCQRLVELGYGILSTGGTATHLRNAGLAVKDVEEHTGFPEMLDGRVKTLHPRIHAGLLALRNHPQHQESLRQHQIDPIDLVVVNLYPFTDTVSRQDATFEECIEMIDIGGPSMLRAAAKNFHGCIPLVDPADYRWVLDKLAEDSLTATDRQKLAAKVFAVTAAYDGFVADYLLRAEHTAVVSDDKSISSEFPMQFHYVAISKQSLRYGENPHQAAHFYRDLQASPASIAAAQQLQGKELSYNNIQDADAAIQILRGLDDLQTAAVVAVKHMNPCGIGLGETLEEAYARAYEADPVSIFGGIVALNRVVNRSVAEKMAELFLEIIIAPDYTSEALAVMARKKNVRLLTVDMAKPLHQPGDVTFRRVSGGLLVQEVDTFVSSPETWRVVTHRAPSEEEWRALQFAWRTVRYVKSNAIVVANAFQTLGIGPGQSNRVGAAEIALRQAGSRAVGAVLASDAFFPMRDTVDAAASAGIAAIVQPGGSIRDAESVEAANEKQIAMVFTGERHFLH</sequence>
<dbReference type="EC" id="3.5.4.10" evidence="10"/>
<name>A0A1M6QYK2_9BACL</name>
<keyword evidence="6 10" id="KW-0378">Hydrolase</keyword>
<evidence type="ECO:0000256" key="6">
    <source>
        <dbReference type="ARBA" id="ARBA00022801"/>
    </source>
</evidence>
<evidence type="ECO:0000256" key="4">
    <source>
        <dbReference type="ARBA" id="ARBA00022679"/>
    </source>
</evidence>
<comment type="pathway">
    <text evidence="1 10">Purine metabolism; IMP biosynthesis via de novo pathway; IMP from 5-formamido-1-(5-phospho-D-ribosyl)imidazole-4-carboxamide: step 1/1.</text>
</comment>
<evidence type="ECO:0000313" key="12">
    <source>
        <dbReference type="EMBL" id="SHK25147.1"/>
    </source>
</evidence>
<evidence type="ECO:0000256" key="7">
    <source>
        <dbReference type="ARBA" id="ARBA00023268"/>
    </source>
</evidence>
<dbReference type="UniPathway" id="UPA00074">
    <property type="reaction ID" value="UER00133"/>
</dbReference>
<keyword evidence="4 10" id="KW-0808">Transferase</keyword>
<dbReference type="OrthoDB" id="9802065at2"/>
<evidence type="ECO:0000313" key="13">
    <source>
        <dbReference type="Proteomes" id="UP000184016"/>
    </source>
</evidence>
<dbReference type="PANTHER" id="PTHR11692:SF0">
    <property type="entry name" value="BIFUNCTIONAL PURINE BIOSYNTHESIS PROTEIN ATIC"/>
    <property type="match status" value="1"/>
</dbReference>
<dbReference type="FunFam" id="3.40.140.20:FF:000001">
    <property type="entry name" value="Bifunctional purine biosynthesis protein PurH"/>
    <property type="match status" value="1"/>
</dbReference>
<organism evidence="12 13">
    <name type="scientific">Alicyclobacillus tolerans</name>
    <dbReference type="NCBI Taxonomy" id="90970"/>
    <lineage>
        <taxon>Bacteria</taxon>
        <taxon>Bacillati</taxon>
        <taxon>Bacillota</taxon>
        <taxon>Bacilli</taxon>
        <taxon>Bacillales</taxon>
        <taxon>Alicyclobacillaceae</taxon>
        <taxon>Alicyclobacillus</taxon>
    </lineage>
</organism>
<dbReference type="EC" id="2.1.2.3" evidence="10"/>
<dbReference type="GO" id="GO:0006189">
    <property type="term" value="P:'de novo' IMP biosynthetic process"/>
    <property type="evidence" value="ECO:0007669"/>
    <property type="project" value="UniProtKB-UniRule"/>
</dbReference>
<dbReference type="STRING" id="1830138.SAMN05443507_1116"/>
<dbReference type="SMART" id="SM00851">
    <property type="entry name" value="MGS"/>
    <property type="match status" value="1"/>
</dbReference>
<evidence type="ECO:0000256" key="3">
    <source>
        <dbReference type="ARBA" id="ARBA00007667"/>
    </source>
</evidence>
<dbReference type="InterPro" id="IPR002695">
    <property type="entry name" value="PurH-like"/>
</dbReference>
<gene>
    <name evidence="10" type="primary">purH</name>
    <name evidence="12" type="ORF">SAMN05443507_1116</name>
</gene>
<dbReference type="SMART" id="SM00798">
    <property type="entry name" value="AICARFT_IMPCHas"/>
    <property type="match status" value="1"/>
</dbReference>
<keyword evidence="5 10" id="KW-0658">Purine biosynthesis</keyword>
<dbReference type="Gene3D" id="3.40.50.1380">
    <property type="entry name" value="Methylglyoxal synthase-like domain"/>
    <property type="match status" value="1"/>
</dbReference>
<dbReference type="Gene3D" id="3.40.140.20">
    <property type="match status" value="2"/>
</dbReference>